<feature type="domain" description="Protein kinase" evidence="1">
    <location>
        <begin position="1"/>
        <end position="266"/>
    </location>
</feature>
<dbReference type="InterPro" id="IPR000719">
    <property type="entry name" value="Prot_kinase_dom"/>
</dbReference>
<evidence type="ECO:0000313" key="2">
    <source>
        <dbReference type="Proteomes" id="UP000813463"/>
    </source>
</evidence>
<evidence type="ECO:0000259" key="1">
    <source>
        <dbReference type="PROSITE" id="PS50011"/>
    </source>
</evidence>
<evidence type="ECO:0000313" key="3">
    <source>
        <dbReference type="RefSeq" id="XP_056687910.1"/>
    </source>
</evidence>
<accession>A0ABM3QX13</accession>
<dbReference type="InterPro" id="IPR008271">
    <property type="entry name" value="Ser/Thr_kinase_AS"/>
</dbReference>
<dbReference type="SMART" id="SM00220">
    <property type="entry name" value="S_TKc"/>
    <property type="match status" value="1"/>
</dbReference>
<dbReference type="PIRSF" id="PIRSF000654">
    <property type="entry name" value="Integrin-linked_kinase"/>
    <property type="match status" value="1"/>
</dbReference>
<keyword evidence="2" id="KW-1185">Reference proteome</keyword>
<dbReference type="PANTHER" id="PTHR27006:SF616">
    <property type="entry name" value="CYSTEINE-RICH RECEPTOR-LIKE PROTEIN KINASE 10"/>
    <property type="match status" value="1"/>
</dbReference>
<dbReference type="PROSITE" id="PS50011">
    <property type="entry name" value="PROTEIN_KINASE_DOM"/>
    <property type="match status" value="1"/>
</dbReference>
<dbReference type="Gene3D" id="1.10.510.10">
    <property type="entry name" value="Transferase(Phosphotransferase) domain 1"/>
    <property type="match status" value="1"/>
</dbReference>
<dbReference type="Proteomes" id="UP000813463">
    <property type="component" value="Chromosome 6"/>
</dbReference>
<sequence>MPGRLPDGQEMAVKRLSEDSRQGLREFTNEVQLVAKLQHRNLVKLLGFCLEGEEKLLVYEFVSNLSLDRFLFDPNRRKYLDWETRFKIITGIARGLLYLHEDSRVKIIHRDLKISNILLDEEMNPKIADFGTARLVKIDATQANTSKVFGTSGYMAPEYAISGVFSIKSDVYSFGVMVLEIISAQKNNLFTRALGHNSLINHARKLWNTGTTIELVDPSLGNNFSRTEVIRCIQVGLFCVQEDPSSRPTMESALLILQNNSSDVQFPLCLSAVSSDTNVRGEHITEQDQFRSLESDEGYNRNLTAQFTDLYPR</sequence>
<dbReference type="Pfam" id="PF07714">
    <property type="entry name" value="PK_Tyr_Ser-Thr"/>
    <property type="match status" value="1"/>
</dbReference>
<gene>
    <name evidence="3" type="primary">LOC130462940</name>
</gene>
<dbReference type="InterPro" id="IPR001245">
    <property type="entry name" value="Ser-Thr/Tyr_kinase_cat_dom"/>
</dbReference>
<dbReference type="GeneID" id="130462940"/>
<dbReference type="Gene3D" id="3.30.200.20">
    <property type="entry name" value="Phosphorylase Kinase, domain 1"/>
    <property type="match status" value="1"/>
</dbReference>
<dbReference type="RefSeq" id="XP_056687910.1">
    <property type="nucleotide sequence ID" value="XM_056831932.1"/>
</dbReference>
<dbReference type="CDD" id="cd14066">
    <property type="entry name" value="STKc_IRAK"/>
    <property type="match status" value="1"/>
</dbReference>
<organism evidence="2 3">
    <name type="scientific">Spinacia oleracea</name>
    <name type="common">Spinach</name>
    <dbReference type="NCBI Taxonomy" id="3562"/>
    <lineage>
        <taxon>Eukaryota</taxon>
        <taxon>Viridiplantae</taxon>
        <taxon>Streptophyta</taxon>
        <taxon>Embryophyta</taxon>
        <taxon>Tracheophyta</taxon>
        <taxon>Spermatophyta</taxon>
        <taxon>Magnoliopsida</taxon>
        <taxon>eudicotyledons</taxon>
        <taxon>Gunneridae</taxon>
        <taxon>Pentapetalae</taxon>
        <taxon>Caryophyllales</taxon>
        <taxon>Chenopodiaceae</taxon>
        <taxon>Chenopodioideae</taxon>
        <taxon>Anserineae</taxon>
        <taxon>Spinacia</taxon>
    </lineage>
</organism>
<dbReference type="PANTHER" id="PTHR27006">
    <property type="entry name" value="PROMASTIGOTE SURFACE ANTIGEN PROTEIN PSA"/>
    <property type="match status" value="1"/>
</dbReference>
<name>A0ABM3QX13_SPIOL</name>
<reference evidence="3" key="2">
    <citation type="submission" date="2025-08" db="UniProtKB">
        <authorList>
            <consortium name="RefSeq"/>
        </authorList>
    </citation>
    <scope>IDENTIFICATION</scope>
    <source>
        <tissue evidence="3">Leaf</tissue>
    </source>
</reference>
<proteinExistence type="predicted"/>
<dbReference type="PROSITE" id="PS00108">
    <property type="entry name" value="PROTEIN_KINASE_ST"/>
    <property type="match status" value="1"/>
</dbReference>
<protein>
    <submittedName>
        <fullName evidence="3">Cysteine-rich receptor-like protein kinase 10</fullName>
    </submittedName>
</protein>
<reference evidence="2" key="1">
    <citation type="journal article" date="2021" name="Nat. Commun.">
        <title>Genomic analyses provide insights into spinach domestication and the genetic basis of agronomic traits.</title>
        <authorList>
            <person name="Cai X."/>
            <person name="Sun X."/>
            <person name="Xu C."/>
            <person name="Sun H."/>
            <person name="Wang X."/>
            <person name="Ge C."/>
            <person name="Zhang Z."/>
            <person name="Wang Q."/>
            <person name="Fei Z."/>
            <person name="Jiao C."/>
            <person name="Wang Q."/>
        </authorList>
    </citation>
    <scope>NUCLEOTIDE SEQUENCE [LARGE SCALE GENOMIC DNA]</scope>
    <source>
        <strain evidence="2">cv. Varoflay</strain>
    </source>
</reference>
<dbReference type="SUPFAM" id="SSF56112">
    <property type="entry name" value="Protein kinase-like (PK-like)"/>
    <property type="match status" value="1"/>
</dbReference>
<dbReference type="InterPro" id="IPR011009">
    <property type="entry name" value="Kinase-like_dom_sf"/>
</dbReference>